<dbReference type="OrthoDB" id="3061653at2759"/>
<organism evidence="1 2">
    <name type="scientific">Amanita muscaria (strain Koide BX008)</name>
    <dbReference type="NCBI Taxonomy" id="946122"/>
    <lineage>
        <taxon>Eukaryota</taxon>
        <taxon>Fungi</taxon>
        <taxon>Dikarya</taxon>
        <taxon>Basidiomycota</taxon>
        <taxon>Agaricomycotina</taxon>
        <taxon>Agaricomycetes</taxon>
        <taxon>Agaricomycetidae</taxon>
        <taxon>Agaricales</taxon>
        <taxon>Pluteineae</taxon>
        <taxon>Amanitaceae</taxon>
        <taxon>Amanita</taxon>
    </lineage>
</organism>
<name>A0A0C2WII2_AMAMK</name>
<evidence type="ECO:0000313" key="1">
    <source>
        <dbReference type="EMBL" id="KIL56466.1"/>
    </source>
</evidence>
<dbReference type="HOGENOM" id="CLU_760689_0_0_1"/>
<evidence type="ECO:0000313" key="2">
    <source>
        <dbReference type="Proteomes" id="UP000054549"/>
    </source>
</evidence>
<evidence type="ECO:0008006" key="3">
    <source>
        <dbReference type="Google" id="ProtNLM"/>
    </source>
</evidence>
<accession>A0A0C2WII2</accession>
<dbReference type="InParanoid" id="A0A0C2WII2"/>
<proteinExistence type="predicted"/>
<keyword evidence="2" id="KW-1185">Reference proteome</keyword>
<dbReference type="AlphaFoldDB" id="A0A0C2WII2"/>
<dbReference type="Gene3D" id="3.30.160.60">
    <property type="entry name" value="Classic Zinc Finger"/>
    <property type="match status" value="1"/>
</dbReference>
<dbReference type="Proteomes" id="UP000054549">
    <property type="component" value="Unassembled WGS sequence"/>
</dbReference>
<dbReference type="EMBL" id="KN818420">
    <property type="protein sequence ID" value="KIL56466.1"/>
    <property type="molecule type" value="Genomic_DNA"/>
</dbReference>
<protein>
    <recommendedName>
        <fullName evidence="3">C2H2-type domain-containing protein</fullName>
    </recommendedName>
</protein>
<reference evidence="1 2" key="1">
    <citation type="submission" date="2014-04" db="EMBL/GenBank/DDBJ databases">
        <title>Evolutionary Origins and Diversification of the Mycorrhizal Mutualists.</title>
        <authorList>
            <consortium name="DOE Joint Genome Institute"/>
            <consortium name="Mycorrhizal Genomics Consortium"/>
            <person name="Kohler A."/>
            <person name="Kuo A."/>
            <person name="Nagy L.G."/>
            <person name="Floudas D."/>
            <person name="Copeland A."/>
            <person name="Barry K.W."/>
            <person name="Cichocki N."/>
            <person name="Veneault-Fourrey C."/>
            <person name="LaButti K."/>
            <person name="Lindquist E.A."/>
            <person name="Lipzen A."/>
            <person name="Lundell T."/>
            <person name="Morin E."/>
            <person name="Murat C."/>
            <person name="Riley R."/>
            <person name="Ohm R."/>
            <person name="Sun H."/>
            <person name="Tunlid A."/>
            <person name="Henrissat B."/>
            <person name="Grigoriev I.V."/>
            <person name="Hibbett D.S."/>
            <person name="Martin F."/>
        </authorList>
    </citation>
    <scope>NUCLEOTIDE SEQUENCE [LARGE SCALE GENOMIC DNA]</scope>
    <source>
        <strain evidence="1 2">Koide BX008</strain>
    </source>
</reference>
<gene>
    <name evidence="1" type="ORF">M378DRAFT_181961</name>
</gene>
<sequence>MFSIDVHLTPRLRFFETVDGSKHSLSTHQLIPWTSSDLNPSPNVAVVESSSDTRVTPTSENRITIDNTTTIPTYEFPRMGGYFGFVPWNSSDATAQFSNPHSPTSHDLMPSSHVVDAGVISIPSVGSFMSGAAEPPAAPDLPTYIQIPGSSKRYRCMCGRKTKTVAEMQRHRESLIHSERKHVCGCGKRYTRRDSLVRHMKRCKGFPIDGTQVSSSITTNPTHELPNKGDNFVFKQQDHRHTPNATMPFSIPRLQTSMASSTSTSGSDANRAFAREDVRVDAGVTGPPPFGSFMRGGAKPSATTTLPNFFPTYNIIDELTYGPVSMEEPLDWQSFNATTRSSNATTRSSSSHIIRDLYLHSDFW</sequence>